<dbReference type="InterPro" id="IPR002559">
    <property type="entry name" value="Transposase_11"/>
</dbReference>
<evidence type="ECO:0000313" key="2">
    <source>
        <dbReference type="EMBL" id="TQM92463.1"/>
    </source>
</evidence>
<dbReference type="GO" id="GO:0004803">
    <property type="term" value="F:transposase activity"/>
    <property type="evidence" value="ECO:0007669"/>
    <property type="project" value="InterPro"/>
</dbReference>
<proteinExistence type="predicted"/>
<dbReference type="RefSeq" id="WP_170207064.1">
    <property type="nucleotide sequence ID" value="NZ_VFPT01000001.1"/>
</dbReference>
<gene>
    <name evidence="2" type="ORF">BD293_1070</name>
</gene>
<dbReference type="Proteomes" id="UP000320582">
    <property type="component" value="Unassembled WGS sequence"/>
</dbReference>
<dbReference type="Pfam" id="PF01609">
    <property type="entry name" value="DDE_Tnp_1"/>
    <property type="match status" value="1"/>
</dbReference>
<dbReference type="GO" id="GO:0003677">
    <property type="term" value="F:DNA binding"/>
    <property type="evidence" value="ECO:0007669"/>
    <property type="project" value="InterPro"/>
</dbReference>
<comment type="caution">
    <text evidence="2">The sequence shown here is derived from an EMBL/GenBank/DDBJ whole genome shotgun (WGS) entry which is preliminary data.</text>
</comment>
<feature type="domain" description="Transposase IS4-like" evidence="1">
    <location>
        <begin position="92"/>
        <end position="299"/>
    </location>
</feature>
<keyword evidence="3" id="KW-1185">Reference proteome</keyword>
<dbReference type="SUPFAM" id="SSF53098">
    <property type="entry name" value="Ribonuclease H-like"/>
    <property type="match status" value="1"/>
</dbReference>
<dbReference type="EMBL" id="VFPT01000001">
    <property type="protein sequence ID" value="TQM92463.1"/>
    <property type="molecule type" value="Genomic_DNA"/>
</dbReference>
<sequence>MTSLSLADLSKLLSPHLPLGKSRLDTLCLVVLGMISARTVNLTLIATEWPGRAKVASTYRRLQRFFQKVSLPNDWAAGIVIALIGKPPSWYLCLDRTNWKLGKTDINVLVLAVVTARYRVPLMWTVLDHAGNSNTAQRIALVKRYLKQFDVSCVRMLLADREFIGQEWLVFLADAKVPFAIRLKEDQIVRTQDGRLLALKWLLRRCKGVRGFTATLPGRDGHRDLELHFGARRIKGGQELLIVASATKASGSHILRKYKKRWSIECLFADCKTRGLNLEDTHLRCPNRLHLLFGILAVSVALINRAAAQLLGLKHPARKKHGHYAKSWFRTGFDVFRKALACGNLAGIIPTRIPKLRLQRQGVV</sequence>
<evidence type="ECO:0000313" key="3">
    <source>
        <dbReference type="Proteomes" id="UP000320582"/>
    </source>
</evidence>
<evidence type="ECO:0000259" key="1">
    <source>
        <dbReference type="Pfam" id="PF01609"/>
    </source>
</evidence>
<dbReference type="InterPro" id="IPR012337">
    <property type="entry name" value="RNaseH-like_sf"/>
</dbReference>
<name>A0A543KBJ4_9RHOB</name>
<reference evidence="2 3" key="1">
    <citation type="submission" date="2019-06" db="EMBL/GenBank/DDBJ databases">
        <title>Genomic Encyclopedia of Archaeal and Bacterial Type Strains, Phase II (KMG-II): from individual species to whole genera.</title>
        <authorList>
            <person name="Goeker M."/>
        </authorList>
    </citation>
    <scope>NUCLEOTIDE SEQUENCE [LARGE SCALE GENOMIC DNA]</scope>
    <source>
        <strain evidence="2 3">DSM 18423</strain>
    </source>
</reference>
<accession>A0A543KBJ4</accession>
<dbReference type="AlphaFoldDB" id="A0A543KBJ4"/>
<dbReference type="NCBIfam" id="NF033591">
    <property type="entry name" value="transpos_IS4_2"/>
    <property type="match status" value="1"/>
</dbReference>
<protein>
    <submittedName>
        <fullName evidence="2">DDE family transposase</fullName>
    </submittedName>
</protein>
<organism evidence="2 3">
    <name type="scientific">Roseinatronobacter monicus</name>
    <dbReference type="NCBI Taxonomy" id="393481"/>
    <lineage>
        <taxon>Bacteria</taxon>
        <taxon>Pseudomonadati</taxon>
        <taxon>Pseudomonadota</taxon>
        <taxon>Alphaproteobacteria</taxon>
        <taxon>Rhodobacterales</taxon>
        <taxon>Paracoccaceae</taxon>
        <taxon>Roseinatronobacter</taxon>
    </lineage>
</organism>
<dbReference type="InterPro" id="IPR047658">
    <property type="entry name" value="IS4-like_transpos"/>
</dbReference>
<dbReference type="GO" id="GO:0006313">
    <property type="term" value="P:DNA transposition"/>
    <property type="evidence" value="ECO:0007669"/>
    <property type="project" value="InterPro"/>
</dbReference>